<keyword evidence="3" id="KW-1185">Reference proteome</keyword>
<feature type="compositionally biased region" description="Basic and acidic residues" evidence="1">
    <location>
        <begin position="142"/>
        <end position="152"/>
    </location>
</feature>
<dbReference type="InterPro" id="IPR011009">
    <property type="entry name" value="Kinase-like_dom_sf"/>
</dbReference>
<reference evidence="2 3" key="1">
    <citation type="submission" date="2017-08" db="EMBL/GenBank/DDBJ databases">
        <title>Harnessing the power of phylogenomics to disentangle the directionality and signatures of interkingdom host jumping in the parasitic fungal genus Tolypocladium.</title>
        <authorList>
            <person name="Quandt C.A."/>
            <person name="Patterson W."/>
            <person name="Spatafora J.W."/>
        </authorList>
    </citation>
    <scope>NUCLEOTIDE SEQUENCE [LARGE SCALE GENOMIC DNA]</scope>
    <source>
        <strain evidence="2 3">CBS 113982</strain>
    </source>
</reference>
<dbReference type="Proteomes" id="UP000236621">
    <property type="component" value="Unassembled WGS sequence"/>
</dbReference>
<evidence type="ECO:0000256" key="1">
    <source>
        <dbReference type="SAM" id="MobiDB-lite"/>
    </source>
</evidence>
<accession>A0A2K3QHH6</accession>
<name>A0A2K3QHH6_9HYPO</name>
<keyword evidence="2" id="KW-0808">Transferase</keyword>
<proteinExistence type="predicted"/>
<sequence length="235" mass="26150">RAQRRTNGPGGPPSSSNTTTAIADVRRAAPTTSVPPAPRILPRPPVDLHPANAGYPTDGVKQTQTLQPEPTAHIHDCPPDQHLNLSYYSPVARLGDMYRFRMANAIFTASGPVPCLPPSSNGHEEAQDTAPKRKRTRQQANEVRHRDIRDLGDGILTYKPPPYPPKKSGDVRVRVVQDRHHHNDLKVDDHYGHYIVIPDASLTDRYHINKLLGQGTFRKVVQARDQRYNELVAAV</sequence>
<gene>
    <name evidence="2" type="ORF">TCAP_03093</name>
</gene>
<dbReference type="EMBL" id="NRSZ01000474">
    <property type="protein sequence ID" value="PNY26981.1"/>
    <property type="molecule type" value="Genomic_DNA"/>
</dbReference>
<protein>
    <submittedName>
        <fullName evidence="2">Dual specificity protein kinase lkh1</fullName>
    </submittedName>
</protein>
<evidence type="ECO:0000313" key="2">
    <source>
        <dbReference type="EMBL" id="PNY26981.1"/>
    </source>
</evidence>
<organism evidence="2 3">
    <name type="scientific">Tolypocladium capitatum</name>
    <dbReference type="NCBI Taxonomy" id="45235"/>
    <lineage>
        <taxon>Eukaryota</taxon>
        <taxon>Fungi</taxon>
        <taxon>Dikarya</taxon>
        <taxon>Ascomycota</taxon>
        <taxon>Pezizomycotina</taxon>
        <taxon>Sordariomycetes</taxon>
        <taxon>Hypocreomycetidae</taxon>
        <taxon>Hypocreales</taxon>
        <taxon>Ophiocordycipitaceae</taxon>
        <taxon>Tolypocladium</taxon>
    </lineage>
</organism>
<feature type="region of interest" description="Disordered" evidence="1">
    <location>
        <begin position="1"/>
        <end position="63"/>
    </location>
</feature>
<dbReference type="OrthoDB" id="283111at2759"/>
<dbReference type="Gene3D" id="3.30.200.20">
    <property type="entry name" value="Phosphorylase Kinase, domain 1"/>
    <property type="match status" value="1"/>
</dbReference>
<dbReference type="AlphaFoldDB" id="A0A2K3QHH6"/>
<evidence type="ECO:0000313" key="3">
    <source>
        <dbReference type="Proteomes" id="UP000236621"/>
    </source>
</evidence>
<dbReference type="SUPFAM" id="SSF56112">
    <property type="entry name" value="Protein kinase-like (PK-like)"/>
    <property type="match status" value="1"/>
</dbReference>
<comment type="caution">
    <text evidence="2">The sequence shown here is derived from an EMBL/GenBank/DDBJ whole genome shotgun (WGS) entry which is preliminary data.</text>
</comment>
<dbReference type="GO" id="GO:0016301">
    <property type="term" value="F:kinase activity"/>
    <property type="evidence" value="ECO:0007669"/>
    <property type="project" value="UniProtKB-KW"/>
</dbReference>
<dbReference type="STRING" id="45235.A0A2K3QHH6"/>
<feature type="non-terminal residue" evidence="2">
    <location>
        <position position="1"/>
    </location>
</feature>
<feature type="region of interest" description="Disordered" evidence="1">
    <location>
        <begin position="117"/>
        <end position="169"/>
    </location>
</feature>
<feature type="compositionally biased region" description="Pro residues" evidence="1">
    <location>
        <begin position="33"/>
        <end position="47"/>
    </location>
</feature>
<keyword evidence="2" id="KW-0418">Kinase</keyword>